<accession>X1M8Z3</accession>
<proteinExistence type="predicted"/>
<organism evidence="1">
    <name type="scientific">marine sediment metagenome</name>
    <dbReference type="NCBI Taxonomy" id="412755"/>
    <lineage>
        <taxon>unclassified sequences</taxon>
        <taxon>metagenomes</taxon>
        <taxon>ecological metagenomes</taxon>
    </lineage>
</organism>
<sequence>MKHYRRKIREYGVRWEPVEGYRQKDGVKIPPHYKKVKYPWKKRVM</sequence>
<name>X1M8Z3_9ZZZZ</name>
<evidence type="ECO:0000313" key="1">
    <source>
        <dbReference type="EMBL" id="GAI28102.1"/>
    </source>
</evidence>
<dbReference type="EMBL" id="BARV01015208">
    <property type="protein sequence ID" value="GAI28102.1"/>
    <property type="molecule type" value="Genomic_DNA"/>
</dbReference>
<comment type="caution">
    <text evidence="1">The sequence shown here is derived from an EMBL/GenBank/DDBJ whole genome shotgun (WGS) entry which is preliminary data.</text>
</comment>
<protein>
    <submittedName>
        <fullName evidence="1">Uncharacterized protein</fullName>
    </submittedName>
</protein>
<gene>
    <name evidence="1" type="ORF">S06H3_26322</name>
</gene>
<dbReference type="AlphaFoldDB" id="X1M8Z3"/>
<reference evidence="1" key="1">
    <citation type="journal article" date="2014" name="Front. Microbiol.">
        <title>High frequency of phylogenetically diverse reductive dehalogenase-homologous genes in deep subseafloor sedimentary metagenomes.</title>
        <authorList>
            <person name="Kawai M."/>
            <person name="Futagami T."/>
            <person name="Toyoda A."/>
            <person name="Takaki Y."/>
            <person name="Nishi S."/>
            <person name="Hori S."/>
            <person name="Arai W."/>
            <person name="Tsubouchi T."/>
            <person name="Morono Y."/>
            <person name="Uchiyama I."/>
            <person name="Ito T."/>
            <person name="Fujiyama A."/>
            <person name="Inagaki F."/>
            <person name="Takami H."/>
        </authorList>
    </citation>
    <scope>NUCLEOTIDE SEQUENCE</scope>
    <source>
        <strain evidence="1">Expedition CK06-06</strain>
    </source>
</reference>